<dbReference type="Pfam" id="PF13449">
    <property type="entry name" value="Phytase-like"/>
    <property type="match status" value="1"/>
</dbReference>
<dbReference type="EMBL" id="JACICF010000002">
    <property type="protein sequence ID" value="MBB3764589.1"/>
    <property type="molecule type" value="Genomic_DNA"/>
</dbReference>
<keyword evidence="1" id="KW-0732">Signal</keyword>
<evidence type="ECO:0000256" key="1">
    <source>
        <dbReference type="SAM" id="SignalP"/>
    </source>
</evidence>
<organism evidence="3 4">
    <name type="scientific">Sphingomicrobium lutaoense</name>
    <dbReference type="NCBI Taxonomy" id="515949"/>
    <lineage>
        <taxon>Bacteria</taxon>
        <taxon>Pseudomonadati</taxon>
        <taxon>Pseudomonadota</taxon>
        <taxon>Alphaproteobacteria</taxon>
        <taxon>Sphingomonadales</taxon>
        <taxon>Sphingomonadaceae</taxon>
        <taxon>Sphingomicrobium</taxon>
    </lineage>
</organism>
<evidence type="ECO:0000313" key="4">
    <source>
        <dbReference type="Proteomes" id="UP000578569"/>
    </source>
</evidence>
<dbReference type="RefSeq" id="WP_183933979.1">
    <property type="nucleotide sequence ID" value="NZ_JACICF010000002.1"/>
</dbReference>
<dbReference type="AlphaFoldDB" id="A0A839YZP2"/>
<keyword evidence="4" id="KW-1185">Reference proteome</keyword>
<protein>
    <recommendedName>
        <fullName evidence="2">Phytase-like domain-containing protein</fullName>
    </recommendedName>
</protein>
<evidence type="ECO:0000313" key="3">
    <source>
        <dbReference type="EMBL" id="MBB3764589.1"/>
    </source>
</evidence>
<gene>
    <name evidence="3" type="ORF">FHS50_001651</name>
</gene>
<accession>A0A839YZP2</accession>
<name>A0A839YZP2_9SPHN</name>
<dbReference type="InterPro" id="IPR027372">
    <property type="entry name" value="Phytase-like_dom"/>
</dbReference>
<feature type="signal peptide" evidence="1">
    <location>
        <begin position="1"/>
        <end position="16"/>
    </location>
</feature>
<reference evidence="3 4" key="1">
    <citation type="submission" date="2020-08" db="EMBL/GenBank/DDBJ databases">
        <title>Genomic Encyclopedia of Type Strains, Phase IV (KMG-IV): sequencing the most valuable type-strain genomes for metagenomic binning, comparative biology and taxonomic classification.</title>
        <authorList>
            <person name="Goeker M."/>
        </authorList>
    </citation>
    <scope>NUCLEOTIDE SEQUENCE [LARGE SCALE GENOMIC DNA]</scope>
    <source>
        <strain evidence="3 4">DSM 24194</strain>
    </source>
</reference>
<sequence length="294" mass="31609">MLLIFTVLFWASLLNANNMVDPPRESLRTIRFDPVELEAPSGWALHGAWTLSSDDPRLTGLSGMEVIGGELLMVSDSGRLVRTSLPVPGPDRREARFAVLRDGEGGSLGGHDSESLHPWQNGLLVGFERRHRAMLFDARTLAAAREITLDGASWSYNGGAEALVASGDAILALGESAKMAYRIGKGAPVAIPIVGAPSRITGATRLADGRLAVVMRTLDWGGFGTQVAIAHDEGERVRIGTPVRLPVSRLANMEALAATPIAGGSRLWLLSDDNRAPYLRQWLVAYDVKAEAWP</sequence>
<evidence type="ECO:0000259" key="2">
    <source>
        <dbReference type="Pfam" id="PF13449"/>
    </source>
</evidence>
<proteinExistence type="predicted"/>
<feature type="domain" description="Phytase-like" evidence="2">
    <location>
        <begin position="57"/>
        <end position="274"/>
    </location>
</feature>
<feature type="chain" id="PRO_5032854186" description="Phytase-like domain-containing protein" evidence="1">
    <location>
        <begin position="17"/>
        <end position="294"/>
    </location>
</feature>
<dbReference type="Proteomes" id="UP000578569">
    <property type="component" value="Unassembled WGS sequence"/>
</dbReference>
<comment type="caution">
    <text evidence="3">The sequence shown here is derived from an EMBL/GenBank/DDBJ whole genome shotgun (WGS) entry which is preliminary data.</text>
</comment>